<evidence type="ECO:0000256" key="1">
    <source>
        <dbReference type="ARBA" id="ARBA00010381"/>
    </source>
</evidence>
<name>A0A4Q9MN15_9APHY</name>
<organism evidence="4">
    <name type="scientific">Dichomitus squalens</name>
    <dbReference type="NCBI Taxonomy" id="114155"/>
    <lineage>
        <taxon>Eukaryota</taxon>
        <taxon>Fungi</taxon>
        <taxon>Dikarya</taxon>
        <taxon>Basidiomycota</taxon>
        <taxon>Agaricomycotina</taxon>
        <taxon>Agaricomycetes</taxon>
        <taxon>Polyporales</taxon>
        <taxon>Polyporaceae</taxon>
        <taxon>Dichomitus</taxon>
    </lineage>
</organism>
<evidence type="ECO:0000313" key="5">
    <source>
        <dbReference type="EMBL" id="TBU60640.1"/>
    </source>
</evidence>
<dbReference type="InterPro" id="IPR034904">
    <property type="entry name" value="FSCA_dom_sf"/>
</dbReference>
<evidence type="ECO:0000313" key="4">
    <source>
        <dbReference type="EMBL" id="TBU29009.1"/>
    </source>
</evidence>
<comment type="similarity">
    <text evidence="1">Belongs to the MIP18 family.</text>
</comment>
<accession>A0A4Q9MN15</accession>
<dbReference type="FunFam" id="3.30.300.130:FF:000005">
    <property type="entry name" value="Mitotic spindle-associated mmxd complex subunit"/>
    <property type="match status" value="1"/>
</dbReference>
<dbReference type="GO" id="GO:0007059">
    <property type="term" value="P:chromosome segregation"/>
    <property type="evidence" value="ECO:0007669"/>
    <property type="project" value="UniProtKB-KW"/>
</dbReference>
<dbReference type="Gene3D" id="3.30.300.130">
    <property type="entry name" value="Fe-S cluster assembly (FSCA)"/>
    <property type="match status" value="1"/>
</dbReference>
<dbReference type="Proteomes" id="UP000292082">
    <property type="component" value="Unassembled WGS sequence"/>
</dbReference>
<dbReference type="AlphaFoldDB" id="A0A4Q9MN15"/>
<dbReference type="EMBL" id="ML143416">
    <property type="protein sequence ID" value="TBU29009.1"/>
    <property type="molecule type" value="Genomic_DNA"/>
</dbReference>
<protein>
    <submittedName>
        <fullName evidence="4">Uncharacterized protein</fullName>
    </submittedName>
</protein>
<evidence type="ECO:0000256" key="2">
    <source>
        <dbReference type="ARBA" id="ARBA00022829"/>
    </source>
</evidence>
<reference evidence="4 6" key="1">
    <citation type="submission" date="2019-01" db="EMBL/GenBank/DDBJ databases">
        <title>Draft genome sequences of three monokaryotic isolates of the white-rot basidiomycete fungus Dichomitus squalens.</title>
        <authorList>
            <consortium name="DOE Joint Genome Institute"/>
            <person name="Lopez S.C."/>
            <person name="Andreopoulos B."/>
            <person name="Pangilinan J."/>
            <person name="Lipzen A."/>
            <person name="Riley R."/>
            <person name="Ahrendt S."/>
            <person name="Ng V."/>
            <person name="Barry K."/>
            <person name="Daum C."/>
            <person name="Grigoriev I.V."/>
            <person name="Hilden K.S."/>
            <person name="Makela M.R."/>
            <person name="de Vries R.P."/>
        </authorList>
    </citation>
    <scope>NUCLEOTIDE SEQUENCE [LARGE SCALE GENOMIC DNA]</scope>
    <source>
        <strain evidence="5 6">CBS 464.89</strain>
        <strain evidence="4">OM18370.1</strain>
    </source>
</reference>
<dbReference type="STRING" id="114155.A0A4Q9MN15"/>
<feature type="compositionally biased region" description="Acidic residues" evidence="3">
    <location>
        <begin position="37"/>
        <end position="51"/>
    </location>
</feature>
<dbReference type="OMA" id="NQCISAR"/>
<dbReference type="GO" id="GO:1990229">
    <property type="term" value="C:iron-sulfur cluster assembly complex"/>
    <property type="evidence" value="ECO:0007669"/>
    <property type="project" value="UniProtKB-ARBA"/>
</dbReference>
<dbReference type="SUPFAM" id="SSF117916">
    <property type="entry name" value="Fe-S cluster assembly (FSCA) domain-like"/>
    <property type="match status" value="1"/>
</dbReference>
<keyword evidence="6" id="KW-1185">Reference proteome</keyword>
<dbReference type="Gene3D" id="6.10.250.1280">
    <property type="match status" value="1"/>
</dbReference>
<gene>
    <name evidence="5" type="ORF">BD310DRAFT_847175</name>
    <name evidence="4" type="ORF">BD311DRAFT_806445</name>
</gene>
<dbReference type="PANTHER" id="PTHR12377:SF0">
    <property type="entry name" value="CYTOSOLIC IRON-SULFUR ASSEMBLY COMPONENT 2B"/>
    <property type="match status" value="1"/>
</dbReference>
<dbReference type="GO" id="GO:0140535">
    <property type="term" value="C:intracellular protein-containing complex"/>
    <property type="evidence" value="ECO:0007669"/>
    <property type="project" value="UniProtKB-ARBA"/>
</dbReference>
<proteinExistence type="inferred from homology"/>
<keyword evidence="2" id="KW-0159">Chromosome partition</keyword>
<dbReference type="EMBL" id="ML145103">
    <property type="protein sequence ID" value="TBU60640.1"/>
    <property type="molecule type" value="Genomic_DNA"/>
</dbReference>
<feature type="region of interest" description="Disordered" evidence="3">
    <location>
        <begin position="32"/>
        <end position="53"/>
    </location>
</feature>
<evidence type="ECO:0000313" key="6">
    <source>
        <dbReference type="Proteomes" id="UP000292082"/>
    </source>
</evidence>
<dbReference type="OrthoDB" id="2746at2759"/>
<dbReference type="InterPro" id="IPR039796">
    <property type="entry name" value="MIP18"/>
</dbReference>
<dbReference type="GO" id="GO:0051604">
    <property type="term" value="P:protein maturation"/>
    <property type="evidence" value="ECO:0007669"/>
    <property type="project" value="InterPro"/>
</dbReference>
<evidence type="ECO:0000256" key="3">
    <source>
        <dbReference type="SAM" id="MobiDB-lite"/>
    </source>
</evidence>
<sequence>MSAEVFNPNPTIFAPSKAKKTAHAYARANSIWLEDGERTDEDEADQSDEPEAIGQDEIFELIRSISDPEHRSMTLEQLAVVSAPQITFDPKYPDRITVEFTPTVPHCGMSTFIGLSIRVRLLRSLPQRFKVDIRVKPGSHQSEHALNKQLNDKERVAAALENPALLDVLEQCLSTADGTAYEE</sequence>
<dbReference type="Proteomes" id="UP000292957">
    <property type="component" value="Unassembled WGS sequence"/>
</dbReference>
<dbReference type="PANTHER" id="PTHR12377">
    <property type="entry name" value="CYTOSOLIC IRON-SULFUR ASSEMBLY COMPONENT 2B-RELATED"/>
    <property type="match status" value="1"/>
</dbReference>